<dbReference type="Pfam" id="PF01636">
    <property type="entry name" value="APH"/>
    <property type="match status" value="1"/>
</dbReference>
<comment type="caution">
    <text evidence="2">The sequence shown here is derived from an EMBL/GenBank/DDBJ whole genome shotgun (WGS) entry which is preliminary data.</text>
</comment>
<dbReference type="Proteomes" id="UP001555826">
    <property type="component" value="Unassembled WGS sequence"/>
</dbReference>
<gene>
    <name evidence="2" type="ORF">AB1207_13565</name>
</gene>
<name>A0ABV3P8C8_9ACTN</name>
<evidence type="ECO:0000313" key="2">
    <source>
        <dbReference type="EMBL" id="MEW9265780.1"/>
    </source>
</evidence>
<dbReference type="RefSeq" id="WP_367638904.1">
    <property type="nucleotide sequence ID" value="NZ_JBFNQN010000008.1"/>
</dbReference>
<evidence type="ECO:0000313" key="3">
    <source>
        <dbReference type="Proteomes" id="UP001555826"/>
    </source>
</evidence>
<sequence length="255" mass="27820">MSVPREVQVVGGVVHRPAKPWTTTIHSLLRHLLAAGLPVPEPLSLDGAVETVRLVPGDAGQDCWPHQLGLDGVASAGHLLRRVHEATRTWVPPADAVWAVPEEPAVSGSERVICHGDAQPANFAWSGGMAGGLFDWDSARPAPACSDVAYALEWLTPFEDDPQELARRGFADVPDRRGRVRAFLDGYGWQEPLDVVGAVVHRQQLTIDEVVHLGRAGHEPHASWVAQGWPARWRSKMVTTRRLARQVGDGQVSER</sequence>
<feature type="domain" description="Aminoglycoside phosphotransferase" evidence="1">
    <location>
        <begin position="94"/>
        <end position="177"/>
    </location>
</feature>
<organism evidence="2 3">
    <name type="scientific">Kineococcus endophyticus</name>
    <dbReference type="NCBI Taxonomy" id="1181883"/>
    <lineage>
        <taxon>Bacteria</taxon>
        <taxon>Bacillati</taxon>
        <taxon>Actinomycetota</taxon>
        <taxon>Actinomycetes</taxon>
        <taxon>Kineosporiales</taxon>
        <taxon>Kineosporiaceae</taxon>
        <taxon>Kineococcus</taxon>
    </lineage>
</organism>
<proteinExistence type="predicted"/>
<dbReference type="EMBL" id="JBFNQN010000008">
    <property type="protein sequence ID" value="MEW9265780.1"/>
    <property type="molecule type" value="Genomic_DNA"/>
</dbReference>
<reference evidence="2 3" key="1">
    <citation type="submission" date="2024-07" db="EMBL/GenBank/DDBJ databases">
        <authorList>
            <person name="Thanompreechachai J."/>
            <person name="Duangmal K."/>
        </authorList>
    </citation>
    <scope>NUCLEOTIDE SEQUENCE [LARGE SCALE GENOMIC DNA]</scope>
    <source>
        <strain evidence="2 3">KCTC 19886</strain>
    </source>
</reference>
<dbReference type="InterPro" id="IPR011009">
    <property type="entry name" value="Kinase-like_dom_sf"/>
</dbReference>
<dbReference type="InterPro" id="IPR002575">
    <property type="entry name" value="Aminoglycoside_PTrfase"/>
</dbReference>
<keyword evidence="3" id="KW-1185">Reference proteome</keyword>
<protein>
    <submittedName>
        <fullName evidence="2">Phosphotransferase</fullName>
    </submittedName>
</protein>
<dbReference type="SUPFAM" id="SSF56112">
    <property type="entry name" value="Protein kinase-like (PK-like)"/>
    <property type="match status" value="1"/>
</dbReference>
<evidence type="ECO:0000259" key="1">
    <source>
        <dbReference type="Pfam" id="PF01636"/>
    </source>
</evidence>
<accession>A0ABV3P8C8</accession>
<dbReference type="Gene3D" id="3.90.1200.10">
    <property type="match status" value="1"/>
</dbReference>